<dbReference type="Pfam" id="PF04203">
    <property type="entry name" value="Sortase"/>
    <property type="match status" value="1"/>
</dbReference>
<evidence type="ECO:0000313" key="5">
    <source>
        <dbReference type="Proteomes" id="UP000292507"/>
    </source>
</evidence>
<comment type="caution">
    <text evidence="4">The sequence shown here is derived from an EMBL/GenBank/DDBJ whole genome shotgun (WGS) entry which is preliminary data.</text>
</comment>
<feature type="signal peptide" evidence="3">
    <location>
        <begin position="1"/>
        <end position="24"/>
    </location>
</feature>
<dbReference type="EMBL" id="SHKV01000001">
    <property type="protein sequence ID" value="RZU32349.1"/>
    <property type="molecule type" value="Genomic_DNA"/>
</dbReference>
<feature type="region of interest" description="Disordered" evidence="2">
    <location>
        <begin position="30"/>
        <end position="63"/>
    </location>
</feature>
<feature type="compositionally biased region" description="Low complexity" evidence="2">
    <location>
        <begin position="42"/>
        <end position="53"/>
    </location>
</feature>
<keyword evidence="5" id="KW-1185">Reference proteome</keyword>
<evidence type="ECO:0000256" key="3">
    <source>
        <dbReference type="SAM" id="SignalP"/>
    </source>
</evidence>
<sequence>MRRLTSVVLSLLLSLAGAALLVNHAWGPQTESGPGSDIPTSAGAAAHTVAPAAGTRTDPARPGVPVRLEIPLPSRNHPGGVSALVTADPLTEAGDLFVPADPRVVSWAEEDAAPGAARGTAILVGHINSVVDGELVRGALSDLAEYAVEHVGEEFTVVLADGRELAYRITGGEQYDKDELAARPELRAALYDQQSAFGPAPGTGRLVLVSCGGAFDRTTGSYEDNVFLYALPVGTGTSASHEPATVGFR</sequence>
<feature type="chain" id="PRO_5039028502" evidence="3">
    <location>
        <begin position="25"/>
        <end position="249"/>
    </location>
</feature>
<protein>
    <submittedName>
        <fullName evidence="4">Sortase family protein</fullName>
    </submittedName>
</protein>
<dbReference type="Proteomes" id="UP000292507">
    <property type="component" value="Unassembled WGS sequence"/>
</dbReference>
<keyword evidence="3" id="KW-0732">Signal</keyword>
<gene>
    <name evidence="4" type="ORF">BKA19_2044</name>
</gene>
<keyword evidence="1" id="KW-0378">Hydrolase</keyword>
<name>A0A4Q7Y8I8_9ACTN</name>
<dbReference type="InterPro" id="IPR042001">
    <property type="entry name" value="Sortase_F"/>
</dbReference>
<dbReference type="CDD" id="cd05829">
    <property type="entry name" value="Sortase_F"/>
    <property type="match status" value="1"/>
</dbReference>
<dbReference type="InterPro" id="IPR005754">
    <property type="entry name" value="Sortase"/>
</dbReference>
<evidence type="ECO:0000256" key="2">
    <source>
        <dbReference type="SAM" id="MobiDB-lite"/>
    </source>
</evidence>
<organism evidence="4 5">
    <name type="scientific">Blastococcus saxobsidens</name>
    <dbReference type="NCBI Taxonomy" id="138336"/>
    <lineage>
        <taxon>Bacteria</taxon>
        <taxon>Bacillati</taxon>
        <taxon>Actinomycetota</taxon>
        <taxon>Actinomycetes</taxon>
        <taxon>Geodermatophilales</taxon>
        <taxon>Geodermatophilaceae</taxon>
        <taxon>Blastococcus</taxon>
    </lineage>
</organism>
<accession>A0A4Q7Y8I8</accession>
<evidence type="ECO:0000313" key="4">
    <source>
        <dbReference type="EMBL" id="RZU32349.1"/>
    </source>
</evidence>
<dbReference type="GO" id="GO:0016787">
    <property type="term" value="F:hydrolase activity"/>
    <property type="evidence" value="ECO:0007669"/>
    <property type="project" value="UniProtKB-KW"/>
</dbReference>
<dbReference type="InterPro" id="IPR023365">
    <property type="entry name" value="Sortase_dom-sf"/>
</dbReference>
<dbReference type="AlphaFoldDB" id="A0A4Q7Y8I8"/>
<reference evidence="4 5" key="1">
    <citation type="submission" date="2019-02" db="EMBL/GenBank/DDBJ databases">
        <title>Sequencing the genomes of 1000 actinobacteria strains.</title>
        <authorList>
            <person name="Klenk H.-P."/>
        </authorList>
    </citation>
    <scope>NUCLEOTIDE SEQUENCE [LARGE SCALE GENOMIC DNA]</scope>
    <source>
        <strain evidence="4 5">DSM 44509</strain>
    </source>
</reference>
<proteinExistence type="predicted"/>
<evidence type="ECO:0000256" key="1">
    <source>
        <dbReference type="ARBA" id="ARBA00022801"/>
    </source>
</evidence>
<dbReference type="Gene3D" id="2.40.260.10">
    <property type="entry name" value="Sortase"/>
    <property type="match status" value="1"/>
</dbReference>